<evidence type="ECO:0000313" key="3">
    <source>
        <dbReference type="Proteomes" id="UP001213771"/>
    </source>
</evidence>
<reference evidence="2 3" key="1">
    <citation type="submission" date="2023-02" db="EMBL/GenBank/DDBJ databases">
        <authorList>
            <person name="Olszewska D."/>
        </authorList>
    </citation>
    <scope>NUCLEOTIDE SEQUENCE [LARGE SCALE GENOMIC DNA]</scope>
    <source>
        <strain evidence="2 3">FDU301</strain>
    </source>
</reference>
<accession>A0ABD4WXB5</accession>
<dbReference type="RefSeq" id="WP_057243286.1">
    <property type="nucleotide sequence ID" value="NZ_CP058268.1"/>
</dbReference>
<evidence type="ECO:0008006" key="4">
    <source>
        <dbReference type="Google" id="ProtNLM"/>
    </source>
</evidence>
<dbReference type="Proteomes" id="UP001213771">
    <property type="component" value="Unassembled WGS sequence"/>
</dbReference>
<feature type="chain" id="PRO_5044756524" description="DUF3888 domain-containing protein" evidence="1">
    <location>
        <begin position="21"/>
        <end position="143"/>
    </location>
</feature>
<name>A0ABD4WXB5_PRIMG</name>
<feature type="signal peptide" evidence="1">
    <location>
        <begin position="1"/>
        <end position="20"/>
    </location>
</feature>
<evidence type="ECO:0000313" key="2">
    <source>
        <dbReference type="EMBL" id="MDD9784644.1"/>
    </source>
</evidence>
<dbReference type="EMBL" id="JARAOX010000198">
    <property type="protein sequence ID" value="MDD9784644.1"/>
    <property type="molecule type" value="Genomic_DNA"/>
</dbReference>
<organism evidence="2 3">
    <name type="scientific">Priestia megaterium</name>
    <name type="common">Bacillus megaterium</name>
    <dbReference type="NCBI Taxonomy" id="1404"/>
    <lineage>
        <taxon>Bacteria</taxon>
        <taxon>Bacillati</taxon>
        <taxon>Bacillota</taxon>
        <taxon>Bacilli</taxon>
        <taxon>Bacillales</taxon>
        <taxon>Bacillaceae</taxon>
        <taxon>Priestia</taxon>
    </lineage>
</organism>
<dbReference type="AlphaFoldDB" id="A0ABD4WXB5"/>
<proteinExistence type="predicted"/>
<gene>
    <name evidence="2" type="ORF">PVE99_19965</name>
</gene>
<keyword evidence="1" id="KW-0732">Signal</keyword>
<protein>
    <recommendedName>
        <fullName evidence="4">DUF3888 domain-containing protein</fullName>
    </recommendedName>
</protein>
<evidence type="ECO:0000256" key="1">
    <source>
        <dbReference type="SAM" id="SignalP"/>
    </source>
</evidence>
<sequence length="143" mass="16770">MKKMILLLFLIMFFSFSRQVIVQAEQGFEMPPLTTEETYDNFMSSILNQKVFESLRKHYGKEFTGFQTSEDFVEIKELPRENLQKNGTDVKYIVTYKLSPFLKSNGDKVRNGTDILHFEVITDYLEEGDTTNGIKLIKYEENQ</sequence>
<comment type="caution">
    <text evidence="2">The sequence shown here is derived from an EMBL/GenBank/DDBJ whole genome shotgun (WGS) entry which is preliminary data.</text>
</comment>